<dbReference type="AlphaFoldDB" id="A0AA35R2P6"/>
<feature type="compositionally biased region" description="Low complexity" evidence="14">
    <location>
        <begin position="398"/>
        <end position="415"/>
    </location>
</feature>
<evidence type="ECO:0000256" key="6">
    <source>
        <dbReference type="ARBA" id="ARBA00022553"/>
    </source>
</evidence>
<evidence type="ECO:0000256" key="4">
    <source>
        <dbReference type="ARBA" id="ARBA00022490"/>
    </source>
</evidence>
<dbReference type="GO" id="GO:0004674">
    <property type="term" value="F:protein serine/threonine kinase activity"/>
    <property type="evidence" value="ECO:0007669"/>
    <property type="project" value="UniProtKB-KW"/>
</dbReference>
<evidence type="ECO:0000256" key="8">
    <source>
        <dbReference type="ARBA" id="ARBA00022741"/>
    </source>
</evidence>
<dbReference type="GO" id="GO:0005737">
    <property type="term" value="C:cytoplasm"/>
    <property type="evidence" value="ECO:0007669"/>
    <property type="project" value="UniProtKB-SubCell"/>
</dbReference>
<dbReference type="InterPro" id="IPR008271">
    <property type="entry name" value="Ser/Thr_kinase_AS"/>
</dbReference>
<dbReference type="EC" id="2.7.11.1" evidence="3"/>
<dbReference type="GO" id="GO:0005524">
    <property type="term" value="F:ATP binding"/>
    <property type="evidence" value="ECO:0007669"/>
    <property type="project" value="UniProtKB-UniRule"/>
</dbReference>
<dbReference type="Pfam" id="PF00069">
    <property type="entry name" value="Pkinase"/>
    <property type="match status" value="1"/>
</dbReference>
<evidence type="ECO:0000313" key="17">
    <source>
        <dbReference type="Proteomes" id="UP001174909"/>
    </source>
</evidence>
<dbReference type="FunFam" id="3.30.200.20:FF:000114">
    <property type="entry name" value="serine/threonine-protein kinase OSR1 isoform X1"/>
    <property type="match status" value="1"/>
</dbReference>
<dbReference type="PROSITE" id="PS00108">
    <property type="entry name" value="PROTEIN_KINASE_ST"/>
    <property type="match status" value="1"/>
</dbReference>
<keyword evidence="17" id="KW-1185">Reference proteome</keyword>
<dbReference type="EMBL" id="CASHTH010000445">
    <property type="protein sequence ID" value="CAI8001599.1"/>
    <property type="molecule type" value="Genomic_DNA"/>
</dbReference>
<dbReference type="CDD" id="cd06610">
    <property type="entry name" value="STKc_OSR1_SPAK"/>
    <property type="match status" value="1"/>
</dbReference>
<proteinExistence type="inferred from homology"/>
<dbReference type="InterPro" id="IPR050629">
    <property type="entry name" value="STE20/SPS1-PAK"/>
</dbReference>
<comment type="subcellular location">
    <subcellularLocation>
        <location evidence="1">Cytoplasm</location>
    </subcellularLocation>
</comment>
<evidence type="ECO:0000256" key="14">
    <source>
        <dbReference type="SAM" id="MobiDB-lite"/>
    </source>
</evidence>
<feature type="compositionally biased region" description="Polar residues" evidence="14">
    <location>
        <begin position="387"/>
        <end position="397"/>
    </location>
</feature>
<keyword evidence="5" id="KW-0723">Serine/threonine-protein kinase</keyword>
<keyword evidence="10 13" id="KW-0067">ATP-binding</keyword>
<dbReference type="Gene3D" id="3.10.20.90">
    <property type="entry name" value="Phosphatidylinositol 3-kinase Catalytic Subunit, Chain A, domain 1"/>
    <property type="match status" value="1"/>
</dbReference>
<dbReference type="InterPro" id="IPR011009">
    <property type="entry name" value="Kinase-like_dom_sf"/>
</dbReference>
<protein>
    <recommendedName>
        <fullName evidence="3">non-specific serine/threonine protein kinase</fullName>
        <ecNumber evidence="3">2.7.11.1</ecNumber>
    </recommendedName>
</protein>
<keyword evidence="8 13" id="KW-0547">Nucleotide-binding</keyword>
<comment type="catalytic activity">
    <reaction evidence="11">
        <text>L-threonyl-[protein] + ATP = O-phospho-L-threonyl-[protein] + ADP + H(+)</text>
        <dbReference type="Rhea" id="RHEA:46608"/>
        <dbReference type="Rhea" id="RHEA-COMP:11060"/>
        <dbReference type="Rhea" id="RHEA-COMP:11605"/>
        <dbReference type="ChEBI" id="CHEBI:15378"/>
        <dbReference type="ChEBI" id="CHEBI:30013"/>
        <dbReference type="ChEBI" id="CHEBI:30616"/>
        <dbReference type="ChEBI" id="CHEBI:61977"/>
        <dbReference type="ChEBI" id="CHEBI:456216"/>
        <dbReference type="EC" id="2.7.11.1"/>
    </reaction>
</comment>
<dbReference type="FunFam" id="1.10.510.10:FF:000068">
    <property type="entry name" value="STE20/SPS1-related proline-alanine-rich protein kinase"/>
    <property type="match status" value="1"/>
</dbReference>
<dbReference type="InterPro" id="IPR024678">
    <property type="entry name" value="Kinase_OSR1/WNK_CCT"/>
</dbReference>
<evidence type="ECO:0000256" key="11">
    <source>
        <dbReference type="ARBA" id="ARBA00047899"/>
    </source>
</evidence>
<dbReference type="PANTHER" id="PTHR48012:SF16">
    <property type="entry name" value="NON-SPECIFIC SERINE_THREONINE PROTEIN KINASE"/>
    <property type="match status" value="1"/>
</dbReference>
<feature type="compositionally biased region" description="Acidic residues" evidence="14">
    <location>
        <begin position="361"/>
        <end position="374"/>
    </location>
</feature>
<dbReference type="InterPro" id="IPR017441">
    <property type="entry name" value="Protein_kinase_ATP_BS"/>
</dbReference>
<dbReference type="PROSITE" id="PS00107">
    <property type="entry name" value="PROTEIN_KINASE_ATP"/>
    <property type="match status" value="1"/>
</dbReference>
<dbReference type="Proteomes" id="UP001174909">
    <property type="component" value="Unassembled WGS sequence"/>
</dbReference>
<organism evidence="16 17">
    <name type="scientific">Geodia barretti</name>
    <name type="common">Barrett's horny sponge</name>
    <dbReference type="NCBI Taxonomy" id="519541"/>
    <lineage>
        <taxon>Eukaryota</taxon>
        <taxon>Metazoa</taxon>
        <taxon>Porifera</taxon>
        <taxon>Demospongiae</taxon>
        <taxon>Heteroscleromorpha</taxon>
        <taxon>Tetractinellida</taxon>
        <taxon>Astrophorina</taxon>
        <taxon>Geodiidae</taxon>
        <taxon>Geodia</taxon>
    </lineage>
</organism>
<dbReference type="SUPFAM" id="SSF56112">
    <property type="entry name" value="Protein kinase-like (PK-like)"/>
    <property type="match status" value="1"/>
</dbReference>
<sequence>MAAEEAPTPAPTIQKQGSVDTYKWSNKREDYELLDVIGSGATSVVQAANCLTNNTKVAIKRIELEQCGATIEELQREIGLMSNCSHPNVVSYYTSFVVKDELWLVMKMMSGGSLLDIIKHIVAEGDSKGGVLEEVTIATVLKGVLQGLEYFHANGLIHRDVKAGNILIGEDGSVQVADFGVSNWLYDSQLRLGGKAASRKSPRRTFVGTPCWMAPEVMDQSVGYNEKADIWSFGITALELATGTAPYAKFPPMKVLMLTLENPPPTLETCGDLNRDEYKKHYSKSFQKMVEKCLQRDPAKRPTASELQKHQFFKKARESDYLVQTIIKQGPSFASRAKRVKRVPGSSGRLHKTEDGGWAWSDDELSERADEEDRENVKPSADEDAVVTSTTIPTVQVSAPGTSSSSTADPSAQSQLDKKIAQIEEKMKRLKMDREQLTTQQQQNPAEFTEEQYKSSVALLENIQRLEREKHELEFQASRLRGSVPRFPVATAPPQTAALLKFCLRIRTEQNQLKDIKFDFIPGKDSADALSNDLIAAGLLEMKNIVVVAANITKLVENPSQKKLIFPLGNMPPSQLEEKKLIGYAQLNLIE</sequence>
<comment type="catalytic activity">
    <reaction evidence="12">
        <text>L-seryl-[protein] + ATP = O-phospho-L-seryl-[protein] + ADP + H(+)</text>
        <dbReference type="Rhea" id="RHEA:17989"/>
        <dbReference type="Rhea" id="RHEA-COMP:9863"/>
        <dbReference type="Rhea" id="RHEA-COMP:11604"/>
        <dbReference type="ChEBI" id="CHEBI:15378"/>
        <dbReference type="ChEBI" id="CHEBI:29999"/>
        <dbReference type="ChEBI" id="CHEBI:30616"/>
        <dbReference type="ChEBI" id="CHEBI:83421"/>
        <dbReference type="ChEBI" id="CHEBI:456216"/>
        <dbReference type="EC" id="2.7.11.1"/>
    </reaction>
</comment>
<reference evidence="16" key="1">
    <citation type="submission" date="2023-03" db="EMBL/GenBank/DDBJ databases">
        <authorList>
            <person name="Steffen K."/>
            <person name="Cardenas P."/>
        </authorList>
    </citation>
    <scope>NUCLEOTIDE SEQUENCE</scope>
</reference>
<feature type="region of interest" description="Disordered" evidence="14">
    <location>
        <begin position="333"/>
        <end position="416"/>
    </location>
</feature>
<evidence type="ECO:0000256" key="2">
    <source>
        <dbReference type="ARBA" id="ARBA00008874"/>
    </source>
</evidence>
<comment type="caution">
    <text evidence="16">The sequence shown here is derived from an EMBL/GenBank/DDBJ whole genome shotgun (WGS) entry which is preliminary data.</text>
</comment>
<name>A0AA35R2P6_GEOBA</name>
<dbReference type="PROSITE" id="PS50011">
    <property type="entry name" value="PROTEIN_KINASE_DOM"/>
    <property type="match status" value="1"/>
</dbReference>
<gene>
    <name evidence="16" type="ORF">GBAR_LOCUS3218</name>
</gene>
<evidence type="ECO:0000256" key="7">
    <source>
        <dbReference type="ARBA" id="ARBA00022679"/>
    </source>
</evidence>
<evidence type="ECO:0000256" key="12">
    <source>
        <dbReference type="ARBA" id="ARBA00048679"/>
    </source>
</evidence>
<comment type="similarity">
    <text evidence="2">Belongs to the protein kinase superfamily. STE Ser/Thr protein kinase family. STE20 subfamily.</text>
</comment>
<feature type="binding site" evidence="13">
    <location>
        <position position="60"/>
    </location>
    <ligand>
        <name>ATP</name>
        <dbReference type="ChEBI" id="CHEBI:30616"/>
    </ligand>
</feature>
<keyword evidence="4" id="KW-0963">Cytoplasm</keyword>
<dbReference type="Gene3D" id="1.10.510.10">
    <property type="entry name" value="Transferase(Phosphotransferase) domain 1"/>
    <property type="match status" value="1"/>
</dbReference>
<feature type="domain" description="Protein kinase" evidence="15">
    <location>
        <begin position="31"/>
        <end position="313"/>
    </location>
</feature>
<dbReference type="SMART" id="SM00220">
    <property type="entry name" value="S_TKc"/>
    <property type="match status" value="1"/>
</dbReference>
<evidence type="ECO:0000256" key="1">
    <source>
        <dbReference type="ARBA" id="ARBA00004496"/>
    </source>
</evidence>
<evidence type="ECO:0000256" key="13">
    <source>
        <dbReference type="PROSITE-ProRule" id="PRU10141"/>
    </source>
</evidence>
<evidence type="ECO:0000313" key="16">
    <source>
        <dbReference type="EMBL" id="CAI8001599.1"/>
    </source>
</evidence>
<evidence type="ECO:0000259" key="15">
    <source>
        <dbReference type="PROSITE" id="PS50011"/>
    </source>
</evidence>
<keyword evidence="6" id="KW-0597">Phosphoprotein</keyword>
<evidence type="ECO:0000256" key="9">
    <source>
        <dbReference type="ARBA" id="ARBA00022777"/>
    </source>
</evidence>
<keyword evidence="9 16" id="KW-0418">Kinase</keyword>
<accession>A0AA35R2P6</accession>
<dbReference type="PANTHER" id="PTHR48012">
    <property type="entry name" value="STERILE20-LIKE KINASE, ISOFORM B-RELATED"/>
    <property type="match status" value="1"/>
</dbReference>
<dbReference type="Gene3D" id="3.30.200.20">
    <property type="entry name" value="Phosphorylase Kinase, domain 1"/>
    <property type="match status" value="1"/>
</dbReference>
<dbReference type="InterPro" id="IPR000719">
    <property type="entry name" value="Prot_kinase_dom"/>
</dbReference>
<evidence type="ECO:0000256" key="10">
    <source>
        <dbReference type="ARBA" id="ARBA00022840"/>
    </source>
</evidence>
<evidence type="ECO:0000256" key="5">
    <source>
        <dbReference type="ARBA" id="ARBA00022527"/>
    </source>
</evidence>
<evidence type="ECO:0000256" key="3">
    <source>
        <dbReference type="ARBA" id="ARBA00012513"/>
    </source>
</evidence>
<dbReference type="Pfam" id="PF12202">
    <property type="entry name" value="OSR1_C"/>
    <property type="match status" value="1"/>
</dbReference>
<keyword evidence="7" id="KW-0808">Transferase</keyword>